<accession>A0A1F7GG85</accession>
<evidence type="ECO:0000256" key="6">
    <source>
        <dbReference type="ARBA" id="ARBA00022898"/>
    </source>
</evidence>
<dbReference type="InterPro" id="IPR015422">
    <property type="entry name" value="PyrdxlP-dep_Trfase_small"/>
</dbReference>
<evidence type="ECO:0000259" key="7">
    <source>
        <dbReference type="Pfam" id="PF00155"/>
    </source>
</evidence>
<evidence type="ECO:0000313" key="9">
    <source>
        <dbReference type="Proteomes" id="UP000177208"/>
    </source>
</evidence>
<name>A0A1F7GG85_9BACT</name>
<dbReference type="PANTHER" id="PTHR11879:SF22">
    <property type="entry name" value="ASPARTATE AMINOTRANSFERASE, MITOCHONDRIAL"/>
    <property type="match status" value="1"/>
</dbReference>
<comment type="subunit">
    <text evidence="3">Homodimer.</text>
</comment>
<keyword evidence="4" id="KW-0032">Aminotransferase</keyword>
<dbReference type="InterPro" id="IPR004839">
    <property type="entry name" value="Aminotransferase_I/II_large"/>
</dbReference>
<comment type="caution">
    <text evidence="8">The sequence shown here is derived from an EMBL/GenBank/DDBJ whole genome shotgun (WGS) entry which is preliminary data.</text>
</comment>
<dbReference type="GO" id="GO:0006520">
    <property type="term" value="P:amino acid metabolic process"/>
    <property type="evidence" value="ECO:0007669"/>
    <property type="project" value="InterPro"/>
</dbReference>
<gene>
    <name evidence="8" type="ORF">A2774_00795</name>
</gene>
<protein>
    <recommendedName>
        <fullName evidence="7">Aminotransferase class I/classII large domain-containing protein</fullName>
    </recommendedName>
</protein>
<proteinExistence type="inferred from homology"/>
<dbReference type="Gene3D" id="3.90.1150.10">
    <property type="entry name" value="Aspartate Aminotransferase, domain 1"/>
    <property type="match status" value="1"/>
</dbReference>
<dbReference type="Pfam" id="PF00155">
    <property type="entry name" value="Aminotran_1_2"/>
    <property type="match status" value="1"/>
</dbReference>
<dbReference type="PRINTS" id="PR00799">
    <property type="entry name" value="TRANSAMINASE"/>
</dbReference>
<evidence type="ECO:0000256" key="2">
    <source>
        <dbReference type="ARBA" id="ARBA00007441"/>
    </source>
</evidence>
<dbReference type="GO" id="GO:0008483">
    <property type="term" value="F:transaminase activity"/>
    <property type="evidence" value="ECO:0007669"/>
    <property type="project" value="UniProtKB-KW"/>
</dbReference>
<evidence type="ECO:0000256" key="5">
    <source>
        <dbReference type="ARBA" id="ARBA00022679"/>
    </source>
</evidence>
<dbReference type="InterPro" id="IPR000796">
    <property type="entry name" value="Asp_trans"/>
</dbReference>
<dbReference type="CDD" id="cd00609">
    <property type="entry name" value="AAT_like"/>
    <property type="match status" value="1"/>
</dbReference>
<dbReference type="AlphaFoldDB" id="A0A1F7GG85"/>
<dbReference type="PANTHER" id="PTHR11879">
    <property type="entry name" value="ASPARTATE AMINOTRANSFERASE"/>
    <property type="match status" value="1"/>
</dbReference>
<evidence type="ECO:0000256" key="4">
    <source>
        <dbReference type="ARBA" id="ARBA00022576"/>
    </source>
</evidence>
<dbReference type="Gene3D" id="3.40.640.10">
    <property type="entry name" value="Type I PLP-dependent aspartate aminotransferase-like (Major domain)"/>
    <property type="match status" value="1"/>
</dbReference>
<evidence type="ECO:0000256" key="1">
    <source>
        <dbReference type="ARBA" id="ARBA00001933"/>
    </source>
</evidence>
<dbReference type="GO" id="GO:0030170">
    <property type="term" value="F:pyridoxal phosphate binding"/>
    <property type="evidence" value="ECO:0007669"/>
    <property type="project" value="InterPro"/>
</dbReference>
<evidence type="ECO:0000256" key="3">
    <source>
        <dbReference type="ARBA" id="ARBA00011738"/>
    </source>
</evidence>
<dbReference type="Proteomes" id="UP000177208">
    <property type="component" value="Unassembled WGS sequence"/>
</dbReference>
<keyword evidence="6" id="KW-0663">Pyridoxal phosphate</keyword>
<keyword evidence="5" id="KW-0808">Transferase</keyword>
<dbReference type="InterPro" id="IPR015424">
    <property type="entry name" value="PyrdxlP-dep_Trfase"/>
</dbReference>
<sequence>MKNLQQLSKPDDEIFRLKAEFDKDSRTEKINAGIGIYLDEKGKPFILPVVKKAVKKLEIKNFNYLPLSGDPLYLEESAKIVLGKYLYQETAKKIAKQGTIGGTNALYMWCRLIKAVDNQPVIILSNPTWENHLKMFEYFGFKIIEYPQLKKDRSFNFEGLASTLEKNRSACILFQAGPTHNPTGINPDKSQWQELAKMIKQNKNQVLFDFAYLGLGEGIDSDSFCLRHFIQSKIPTSVAVSYSKNMSLYQHRAGVLMVSSSSIREKELIEKYLQNAFRLVNSNPSAFAEQIVKTILASKQLISEWLIEIRNIRNSLKKRRDMFMQKSSNRFEYLKTNRGLFSLLFLKIDQIHKLRKKYAIYMLKNSRINFGGVAEDKIKYLADAVLDVTT</sequence>
<dbReference type="EMBL" id="MFZG01000005">
    <property type="protein sequence ID" value="OGK17512.1"/>
    <property type="molecule type" value="Genomic_DNA"/>
</dbReference>
<organism evidence="8 9">
    <name type="scientific">Candidatus Roizmanbacteria bacterium RIFCSPHIGHO2_01_FULL_39_12c</name>
    <dbReference type="NCBI Taxonomy" id="1802031"/>
    <lineage>
        <taxon>Bacteria</taxon>
        <taxon>Candidatus Roizmaniibacteriota</taxon>
    </lineage>
</organism>
<dbReference type="InterPro" id="IPR015421">
    <property type="entry name" value="PyrdxlP-dep_Trfase_major"/>
</dbReference>
<feature type="domain" description="Aminotransferase class I/classII large" evidence="7">
    <location>
        <begin position="28"/>
        <end position="385"/>
    </location>
</feature>
<evidence type="ECO:0000313" key="8">
    <source>
        <dbReference type="EMBL" id="OGK17512.1"/>
    </source>
</evidence>
<reference evidence="8 9" key="1">
    <citation type="journal article" date="2016" name="Nat. Commun.">
        <title>Thousands of microbial genomes shed light on interconnected biogeochemical processes in an aquifer system.</title>
        <authorList>
            <person name="Anantharaman K."/>
            <person name="Brown C.T."/>
            <person name="Hug L.A."/>
            <person name="Sharon I."/>
            <person name="Castelle C.J."/>
            <person name="Probst A.J."/>
            <person name="Thomas B.C."/>
            <person name="Singh A."/>
            <person name="Wilkins M.J."/>
            <person name="Karaoz U."/>
            <person name="Brodie E.L."/>
            <person name="Williams K.H."/>
            <person name="Hubbard S.S."/>
            <person name="Banfield J.F."/>
        </authorList>
    </citation>
    <scope>NUCLEOTIDE SEQUENCE [LARGE SCALE GENOMIC DNA]</scope>
</reference>
<dbReference type="SUPFAM" id="SSF53383">
    <property type="entry name" value="PLP-dependent transferases"/>
    <property type="match status" value="1"/>
</dbReference>
<comment type="similarity">
    <text evidence="2">Belongs to the class-I pyridoxal-phosphate-dependent aminotransferase family.</text>
</comment>
<comment type="cofactor">
    <cofactor evidence="1">
        <name>pyridoxal 5'-phosphate</name>
        <dbReference type="ChEBI" id="CHEBI:597326"/>
    </cofactor>
</comment>